<dbReference type="Proteomes" id="UP000515158">
    <property type="component" value="Unplaced"/>
</dbReference>
<feature type="region of interest" description="Disordered" evidence="2">
    <location>
        <begin position="1"/>
        <end position="28"/>
    </location>
</feature>
<proteinExistence type="predicted"/>
<gene>
    <name evidence="5" type="primary">LOC117647572</name>
</gene>
<protein>
    <submittedName>
        <fullName evidence="5">tRNA-specific adenosine deaminase 2-like isoform X6</fullName>
    </submittedName>
</protein>
<dbReference type="GO" id="GO:0005634">
    <property type="term" value="C:nucleus"/>
    <property type="evidence" value="ECO:0007669"/>
    <property type="project" value="TreeGrafter"/>
</dbReference>
<feature type="domain" description="CMP/dCMP-type deaminase" evidence="3">
    <location>
        <begin position="34"/>
        <end position="159"/>
    </location>
</feature>
<sequence length="206" mass="22283">MDSSASKSDDFFPEKKESSSRGDLKDDIPVVGDKLKEDGMEIAMKLAQQALAVGEVPVGCVFVHEDKIIAIGRNTVNETRNATRHAEINCIDEVLKWCKNNNKDSSAVLANTEVFVTVEPCIMCAGALHNLHLKQVTYGCQNDRFGGCGTVLDAGLLAENPCKIIGGVRAEEAMQLLKDFYKGTNPNAPVPNVKKKSGRKSDTADS</sequence>
<name>A0A6P8ZQ59_THRPL</name>
<dbReference type="PANTHER" id="PTHR11079">
    <property type="entry name" value="CYTOSINE DEAMINASE FAMILY MEMBER"/>
    <property type="match status" value="1"/>
</dbReference>
<dbReference type="Gene3D" id="3.40.140.10">
    <property type="entry name" value="Cytidine Deaminase, domain 2"/>
    <property type="match status" value="1"/>
</dbReference>
<dbReference type="AlphaFoldDB" id="A0A6P8ZQ59"/>
<feature type="compositionally biased region" description="Basic and acidic residues" evidence="2">
    <location>
        <begin position="7"/>
        <end position="28"/>
    </location>
</feature>
<dbReference type="GO" id="GO:0002100">
    <property type="term" value="P:tRNA wobble adenosine to inosine editing"/>
    <property type="evidence" value="ECO:0007669"/>
    <property type="project" value="InterPro"/>
</dbReference>
<evidence type="ECO:0000256" key="1">
    <source>
        <dbReference type="ARBA" id="ARBA00022801"/>
    </source>
</evidence>
<dbReference type="RefSeq" id="XP_034245284.1">
    <property type="nucleotide sequence ID" value="XM_034389393.1"/>
</dbReference>
<dbReference type="CDD" id="cd01285">
    <property type="entry name" value="nucleoside_deaminase"/>
    <property type="match status" value="1"/>
</dbReference>
<dbReference type="SUPFAM" id="SSF53927">
    <property type="entry name" value="Cytidine deaminase-like"/>
    <property type="match status" value="1"/>
</dbReference>
<dbReference type="Pfam" id="PF00383">
    <property type="entry name" value="dCMP_cyt_deam_1"/>
    <property type="match status" value="1"/>
</dbReference>
<organism evidence="5">
    <name type="scientific">Thrips palmi</name>
    <name type="common">Melon thrips</name>
    <dbReference type="NCBI Taxonomy" id="161013"/>
    <lineage>
        <taxon>Eukaryota</taxon>
        <taxon>Metazoa</taxon>
        <taxon>Ecdysozoa</taxon>
        <taxon>Arthropoda</taxon>
        <taxon>Hexapoda</taxon>
        <taxon>Insecta</taxon>
        <taxon>Pterygota</taxon>
        <taxon>Neoptera</taxon>
        <taxon>Paraneoptera</taxon>
        <taxon>Thysanoptera</taxon>
        <taxon>Terebrantia</taxon>
        <taxon>Thripoidea</taxon>
        <taxon>Thripidae</taxon>
        <taxon>Thrips</taxon>
    </lineage>
</organism>
<dbReference type="GO" id="GO:0052717">
    <property type="term" value="F:tRNA-specific adenosine-34 deaminase activity"/>
    <property type="evidence" value="ECO:0007669"/>
    <property type="project" value="UniProtKB-EC"/>
</dbReference>
<keyword evidence="1" id="KW-0378">Hydrolase</keyword>
<keyword evidence="4" id="KW-1185">Reference proteome</keyword>
<dbReference type="PROSITE" id="PS51747">
    <property type="entry name" value="CYT_DCMP_DEAMINASES_2"/>
    <property type="match status" value="1"/>
</dbReference>
<dbReference type="GO" id="GO:0005737">
    <property type="term" value="C:cytoplasm"/>
    <property type="evidence" value="ECO:0007669"/>
    <property type="project" value="TreeGrafter"/>
</dbReference>
<reference evidence="5" key="1">
    <citation type="submission" date="2025-08" db="UniProtKB">
        <authorList>
            <consortium name="RefSeq"/>
        </authorList>
    </citation>
    <scope>IDENTIFICATION</scope>
    <source>
        <tissue evidence="5">Total insect</tissue>
    </source>
</reference>
<evidence type="ECO:0000256" key="2">
    <source>
        <dbReference type="SAM" id="MobiDB-lite"/>
    </source>
</evidence>
<dbReference type="OrthoDB" id="408702at2759"/>
<accession>A0A6P8ZQ59</accession>
<dbReference type="InterPro" id="IPR016193">
    <property type="entry name" value="Cytidine_deaminase-like"/>
</dbReference>
<dbReference type="PANTHER" id="PTHR11079:SF149">
    <property type="entry name" value="TRNA-SPECIFIC ADENOSINE DEAMINASE 2"/>
    <property type="match status" value="1"/>
</dbReference>
<evidence type="ECO:0000259" key="3">
    <source>
        <dbReference type="PROSITE" id="PS51747"/>
    </source>
</evidence>
<dbReference type="GO" id="GO:0046872">
    <property type="term" value="F:metal ion binding"/>
    <property type="evidence" value="ECO:0007669"/>
    <property type="project" value="UniProtKB-KW"/>
</dbReference>
<dbReference type="GeneID" id="117647572"/>
<dbReference type="InterPro" id="IPR002125">
    <property type="entry name" value="CMP_dCMP_dom"/>
</dbReference>
<feature type="region of interest" description="Disordered" evidence="2">
    <location>
        <begin position="184"/>
        <end position="206"/>
    </location>
</feature>
<evidence type="ECO:0000313" key="4">
    <source>
        <dbReference type="Proteomes" id="UP000515158"/>
    </source>
</evidence>
<evidence type="ECO:0000313" key="5">
    <source>
        <dbReference type="RefSeq" id="XP_034245284.1"/>
    </source>
</evidence>